<protein>
    <submittedName>
        <fullName evidence="2">Uncharacterized protein</fullName>
    </submittedName>
</protein>
<accession>A0A913ZZE8</accession>
<dbReference type="NCBIfam" id="TIGR00004">
    <property type="entry name" value="Rid family detoxifying hydrolase"/>
    <property type="match status" value="1"/>
</dbReference>
<dbReference type="InterPro" id="IPR019897">
    <property type="entry name" value="RidA_CS"/>
</dbReference>
<evidence type="ECO:0000313" key="2">
    <source>
        <dbReference type="EnsemblMetazoa" id="XP_038057013.1"/>
    </source>
</evidence>
<dbReference type="AlphaFoldDB" id="A0A913ZZE8"/>
<comment type="similarity">
    <text evidence="1">Belongs to the RutC family.</text>
</comment>
<dbReference type="EnsemblMetazoa" id="XM_038201085.1">
    <property type="protein sequence ID" value="XP_038057013.1"/>
    <property type="gene ID" value="LOC119728733"/>
</dbReference>
<dbReference type="PANTHER" id="PTHR11803">
    <property type="entry name" value="2-IMINOBUTANOATE/2-IMINOPROPANOATE DEAMINASE RIDA"/>
    <property type="match status" value="1"/>
</dbReference>
<dbReference type="GO" id="GO:0019239">
    <property type="term" value="F:deaminase activity"/>
    <property type="evidence" value="ECO:0007669"/>
    <property type="project" value="TreeGrafter"/>
</dbReference>
<dbReference type="InterPro" id="IPR006056">
    <property type="entry name" value="RidA"/>
</dbReference>
<dbReference type="Proteomes" id="UP000887568">
    <property type="component" value="Unplaced"/>
</dbReference>
<evidence type="ECO:0000313" key="3">
    <source>
        <dbReference type="Proteomes" id="UP000887568"/>
    </source>
</evidence>
<dbReference type="OMA" id="GSYFKEP"/>
<dbReference type="Gene3D" id="3.30.1330.40">
    <property type="entry name" value="RutC-like"/>
    <property type="match status" value="1"/>
</dbReference>
<keyword evidence="3" id="KW-1185">Reference proteome</keyword>
<dbReference type="RefSeq" id="XP_038057013.1">
    <property type="nucleotide sequence ID" value="XM_038201085.1"/>
</dbReference>
<dbReference type="PROSITE" id="PS01094">
    <property type="entry name" value="UPF0076"/>
    <property type="match status" value="1"/>
</dbReference>
<dbReference type="Pfam" id="PF01042">
    <property type="entry name" value="Ribonuc_L-PSP"/>
    <property type="match status" value="1"/>
</dbReference>
<dbReference type="GeneID" id="119728733"/>
<dbReference type="SUPFAM" id="SSF55298">
    <property type="entry name" value="YjgF-like"/>
    <property type="match status" value="1"/>
</dbReference>
<name>A0A913ZZE8_PATMI</name>
<dbReference type="PANTHER" id="PTHR11803:SF39">
    <property type="entry name" value="2-IMINOBUTANOATE_2-IMINOPROPANOATE DEAMINASE"/>
    <property type="match status" value="1"/>
</dbReference>
<dbReference type="CDD" id="cd00448">
    <property type="entry name" value="YjgF_YER057c_UK114_family"/>
    <property type="match status" value="1"/>
</dbReference>
<dbReference type="GO" id="GO:0005829">
    <property type="term" value="C:cytosol"/>
    <property type="evidence" value="ECO:0007669"/>
    <property type="project" value="TreeGrafter"/>
</dbReference>
<proteinExistence type="inferred from homology"/>
<sequence length="143" mass="15013">MAGSGTGLVRRIINTPKAPKAVGLFNQAIAVGNTLYLSGQIGIDPATSKLVDGISAQTTQALKNIGAVLESQNITYDNVVKTTVLLANIADYGVVNEIYQKFFTSNRPARAAYQAGALPLGALVEIECIAILGELVNQHSSKL</sequence>
<dbReference type="OrthoDB" id="309640at2759"/>
<reference evidence="2" key="1">
    <citation type="submission" date="2022-11" db="UniProtKB">
        <authorList>
            <consortium name="EnsemblMetazoa"/>
        </authorList>
    </citation>
    <scope>IDENTIFICATION</scope>
</reference>
<organism evidence="2 3">
    <name type="scientific">Patiria miniata</name>
    <name type="common">Bat star</name>
    <name type="synonym">Asterina miniata</name>
    <dbReference type="NCBI Taxonomy" id="46514"/>
    <lineage>
        <taxon>Eukaryota</taxon>
        <taxon>Metazoa</taxon>
        <taxon>Echinodermata</taxon>
        <taxon>Eleutherozoa</taxon>
        <taxon>Asterozoa</taxon>
        <taxon>Asteroidea</taxon>
        <taxon>Valvatacea</taxon>
        <taxon>Valvatida</taxon>
        <taxon>Asterinidae</taxon>
        <taxon>Patiria</taxon>
    </lineage>
</organism>
<evidence type="ECO:0000256" key="1">
    <source>
        <dbReference type="ARBA" id="ARBA00010552"/>
    </source>
</evidence>
<dbReference type="InterPro" id="IPR006175">
    <property type="entry name" value="YjgF/YER057c/UK114"/>
</dbReference>
<dbReference type="InterPro" id="IPR035959">
    <property type="entry name" value="RutC-like_sf"/>
</dbReference>
<dbReference type="FunFam" id="3.30.1330.40:FF:000001">
    <property type="entry name" value="L-PSP family endoribonuclease"/>
    <property type="match status" value="1"/>
</dbReference>
<dbReference type="GO" id="GO:0005739">
    <property type="term" value="C:mitochondrion"/>
    <property type="evidence" value="ECO:0007669"/>
    <property type="project" value="TreeGrafter"/>
</dbReference>